<sequence>MQRYEKARSYVYSRYSKIYNDTIHERAFTHTSSVDNFMTLLAISRSLPIEIAKIAALFHDYATFAHNCPSKDHARLSSLHAYHYLSETQEFSTNEIDEICYAIAQHSKKSEFSDDPLAEALKDADVFAEFVEEPHTKFDPVRSKRLLKAGRDLAG</sequence>
<comment type="caution">
    <text evidence="2">The sequence shown here is derived from an EMBL/GenBank/DDBJ whole genome shotgun (WGS) entry which is preliminary data.</text>
</comment>
<keyword evidence="2" id="KW-0378">Hydrolase</keyword>
<dbReference type="GeneID" id="82201919"/>
<dbReference type="Gene3D" id="1.10.3210.10">
    <property type="entry name" value="Hypothetical protein af1432"/>
    <property type="match status" value="1"/>
</dbReference>
<dbReference type="Pfam" id="PF01966">
    <property type="entry name" value="HD"/>
    <property type="match status" value="1"/>
</dbReference>
<dbReference type="InterPro" id="IPR006674">
    <property type="entry name" value="HD_domain"/>
</dbReference>
<dbReference type="EMBL" id="MPJW01000056">
    <property type="protein sequence ID" value="OLU42462.1"/>
    <property type="molecule type" value="Genomic_DNA"/>
</dbReference>
<feature type="domain" description="HD" evidence="1">
    <location>
        <begin position="28"/>
        <end position="128"/>
    </location>
</feature>
<evidence type="ECO:0000313" key="2">
    <source>
        <dbReference type="EMBL" id="OLU42462.1"/>
    </source>
</evidence>
<dbReference type="RefSeq" id="WP_075817751.1">
    <property type="nucleotide sequence ID" value="NZ_CAJUTZ010000046.1"/>
</dbReference>
<proteinExistence type="predicted"/>
<name>A0A1U7NIM2_9FIRM</name>
<dbReference type="AlphaFoldDB" id="A0A1U7NIM2"/>
<dbReference type="SUPFAM" id="SSF109604">
    <property type="entry name" value="HD-domain/PDEase-like"/>
    <property type="match status" value="1"/>
</dbReference>
<evidence type="ECO:0000259" key="1">
    <source>
        <dbReference type="Pfam" id="PF01966"/>
    </source>
</evidence>
<gene>
    <name evidence="2" type="ORF">BO222_01525</name>
</gene>
<protein>
    <submittedName>
        <fullName evidence="2">Phosphohydrolase</fullName>
    </submittedName>
</protein>
<dbReference type="GO" id="GO:0016787">
    <property type="term" value="F:hydrolase activity"/>
    <property type="evidence" value="ECO:0007669"/>
    <property type="project" value="UniProtKB-KW"/>
</dbReference>
<dbReference type="Proteomes" id="UP000186341">
    <property type="component" value="Unassembled WGS sequence"/>
</dbReference>
<keyword evidence="3" id="KW-1185">Reference proteome</keyword>
<dbReference type="OrthoDB" id="1767989at2"/>
<organism evidence="2 3">
    <name type="scientific">Ileibacterium valens</name>
    <dbReference type="NCBI Taxonomy" id="1862668"/>
    <lineage>
        <taxon>Bacteria</taxon>
        <taxon>Bacillati</taxon>
        <taxon>Bacillota</taxon>
        <taxon>Erysipelotrichia</taxon>
        <taxon>Erysipelotrichales</taxon>
        <taxon>Erysipelotrichaceae</taxon>
        <taxon>Ileibacterium</taxon>
    </lineage>
</organism>
<reference evidence="2 3" key="1">
    <citation type="submission" date="2016-11" db="EMBL/GenBank/DDBJ databases">
        <title>Description of two novel members of the family Erysipelotrichaceae: Ileibacterium lipovorans gen. nov., sp. nov. and Dubosiella newyorkensis, gen. nov., sp. nov.</title>
        <authorList>
            <person name="Cox L.M."/>
            <person name="Sohn J."/>
            <person name="Tyrrell K.L."/>
            <person name="Citron D.M."/>
            <person name="Lawson P.A."/>
            <person name="Patel N.B."/>
            <person name="Iizumi T."/>
            <person name="Perez-Perez G.I."/>
            <person name="Goldstein E.J."/>
            <person name="Blaser M.J."/>
        </authorList>
    </citation>
    <scope>NUCLEOTIDE SEQUENCE [LARGE SCALE GENOMIC DNA]</scope>
    <source>
        <strain evidence="2 3">NYU-BL-A3</strain>
    </source>
</reference>
<accession>A0A1U7NIM2</accession>
<evidence type="ECO:0000313" key="3">
    <source>
        <dbReference type="Proteomes" id="UP000186341"/>
    </source>
</evidence>